<gene>
    <name evidence="4" type="ORF">SAMN05192585_12734</name>
</gene>
<organism evidence="4 5">
    <name type="scientific">Acetanaerobacterium elongatum</name>
    <dbReference type="NCBI Taxonomy" id="258515"/>
    <lineage>
        <taxon>Bacteria</taxon>
        <taxon>Bacillati</taxon>
        <taxon>Bacillota</taxon>
        <taxon>Clostridia</taxon>
        <taxon>Eubacteriales</taxon>
        <taxon>Oscillospiraceae</taxon>
        <taxon>Acetanaerobacterium</taxon>
    </lineage>
</organism>
<keyword evidence="4" id="KW-0858">Xylan degradation</keyword>
<keyword evidence="3 4" id="KW-0326">Glycosidase</keyword>
<protein>
    <submittedName>
        <fullName evidence="4">Oligosaccharide reducing-end xylanase</fullName>
    </submittedName>
</protein>
<comment type="similarity">
    <text evidence="1">Belongs to the glycosyl hydrolase 8 (cellulase D) family.</text>
</comment>
<dbReference type="EMBL" id="FNID01000027">
    <property type="protein sequence ID" value="SDN67022.1"/>
    <property type="molecule type" value="Genomic_DNA"/>
</dbReference>
<dbReference type="InterPro" id="IPR002037">
    <property type="entry name" value="Glyco_hydro_8"/>
</dbReference>
<keyword evidence="5" id="KW-1185">Reference proteome</keyword>
<keyword evidence="4" id="KW-0119">Carbohydrate metabolism</keyword>
<sequence>MGNAFYTGEYTNLFAQLGYSSQEIQNRVEECFNTIFFGSEEERIFHEAGDDMGYLMDTGNLDVRTEGQSYGMMMALQMNRKDIFDRIWKWTRTHMYIKSGPNKGYFGWSAQLDGTLNSNGSAPDGEEYFAMALLFAANRWGDGEGIFEYSREAKALLHEMVHKGEDGSGQPMFDPKYHYIRFTTDTNFTDPSYHLPHFYELFARWGNPQDADFFSTLAAKSRDYLKAACHPVTGLAAEYAEYDGTPCKHGNHHHFYSDSYRVAANLALDYEWFGADEWETICADNIQRFFAQTAKGKEELIYNIDGTPVVNPEELVHEIDGTPVGVLHPVGLLATNAQASLAAKAAYRMEFVRKLWDTPLRTGNRRYYDNCLYLFAMLALSGNYRIWLPKTKGASE</sequence>
<dbReference type="InterPro" id="IPR008928">
    <property type="entry name" value="6-hairpin_glycosidase_sf"/>
</dbReference>
<keyword evidence="2 4" id="KW-0378">Hydrolase</keyword>
<dbReference type="AlphaFoldDB" id="A0A1H0DA36"/>
<dbReference type="STRING" id="258515.SAMN05192585_12734"/>
<dbReference type="SUPFAM" id="SSF48208">
    <property type="entry name" value="Six-hairpin glycosidases"/>
    <property type="match status" value="1"/>
</dbReference>
<dbReference type="OrthoDB" id="9803461at2"/>
<evidence type="ECO:0000313" key="5">
    <source>
        <dbReference type="Proteomes" id="UP000199182"/>
    </source>
</evidence>
<evidence type="ECO:0000256" key="3">
    <source>
        <dbReference type="ARBA" id="ARBA00023295"/>
    </source>
</evidence>
<dbReference type="Gene3D" id="1.50.10.10">
    <property type="match status" value="1"/>
</dbReference>
<evidence type="ECO:0000313" key="4">
    <source>
        <dbReference type="EMBL" id="SDN67022.1"/>
    </source>
</evidence>
<dbReference type="Proteomes" id="UP000199182">
    <property type="component" value="Unassembled WGS sequence"/>
</dbReference>
<accession>A0A1H0DA36</accession>
<dbReference type="RefSeq" id="WP_092641595.1">
    <property type="nucleotide sequence ID" value="NZ_FNID01000027.1"/>
</dbReference>
<dbReference type="Pfam" id="PF01270">
    <property type="entry name" value="Glyco_hydro_8"/>
    <property type="match status" value="1"/>
</dbReference>
<dbReference type="InterPro" id="IPR012341">
    <property type="entry name" value="6hp_glycosidase-like_sf"/>
</dbReference>
<proteinExistence type="inferred from homology"/>
<evidence type="ECO:0000256" key="2">
    <source>
        <dbReference type="ARBA" id="ARBA00022801"/>
    </source>
</evidence>
<dbReference type="GO" id="GO:0045493">
    <property type="term" value="P:xylan catabolic process"/>
    <property type="evidence" value="ECO:0007669"/>
    <property type="project" value="UniProtKB-KW"/>
</dbReference>
<keyword evidence="4" id="KW-0624">Polysaccharide degradation</keyword>
<dbReference type="PRINTS" id="PR00735">
    <property type="entry name" value="GLHYDRLASE8"/>
</dbReference>
<dbReference type="GO" id="GO:0004553">
    <property type="term" value="F:hydrolase activity, hydrolyzing O-glycosyl compounds"/>
    <property type="evidence" value="ECO:0007669"/>
    <property type="project" value="InterPro"/>
</dbReference>
<evidence type="ECO:0000256" key="1">
    <source>
        <dbReference type="ARBA" id="ARBA00009209"/>
    </source>
</evidence>
<name>A0A1H0DA36_9FIRM</name>
<reference evidence="4 5" key="1">
    <citation type="submission" date="2016-10" db="EMBL/GenBank/DDBJ databases">
        <authorList>
            <person name="de Groot N.N."/>
        </authorList>
    </citation>
    <scope>NUCLEOTIDE SEQUENCE [LARGE SCALE GENOMIC DNA]</scope>
    <source>
        <strain evidence="4 5">CGMCC 1.5012</strain>
    </source>
</reference>